<comment type="subcellular location">
    <subcellularLocation>
        <location evidence="1">Nucleus</location>
    </subcellularLocation>
</comment>
<dbReference type="Pfam" id="PF00400">
    <property type="entry name" value="WD40"/>
    <property type="match status" value="2"/>
</dbReference>
<dbReference type="Gene3D" id="2.130.10.10">
    <property type="entry name" value="YVTN repeat-like/Quinoprotein amine dehydrogenase"/>
    <property type="match status" value="2"/>
</dbReference>
<dbReference type="InterPro" id="IPR019775">
    <property type="entry name" value="WD40_repeat_CS"/>
</dbReference>
<keyword evidence="2 5" id="KW-0853">WD repeat</keyword>
<evidence type="ECO:0000256" key="3">
    <source>
        <dbReference type="ARBA" id="ARBA00022737"/>
    </source>
</evidence>
<dbReference type="PROSITE" id="PS50294">
    <property type="entry name" value="WD_REPEATS_REGION"/>
    <property type="match status" value="1"/>
</dbReference>
<dbReference type="GO" id="GO:0000027">
    <property type="term" value="P:ribosomal large subunit assembly"/>
    <property type="evidence" value="ECO:0007669"/>
    <property type="project" value="TreeGrafter"/>
</dbReference>
<dbReference type="SUPFAM" id="SSF50978">
    <property type="entry name" value="WD40 repeat-like"/>
    <property type="match status" value="1"/>
</dbReference>
<dbReference type="EMBL" id="JAINDJ010000002">
    <property type="protein sequence ID" value="KAG9460027.1"/>
    <property type="molecule type" value="Genomic_DNA"/>
</dbReference>
<dbReference type="Proteomes" id="UP000825729">
    <property type="component" value="Unassembled WGS sequence"/>
</dbReference>
<dbReference type="InterPro" id="IPR036322">
    <property type="entry name" value="WD40_repeat_dom_sf"/>
</dbReference>
<accession>A0AAV7FFM9</accession>
<dbReference type="InterPro" id="IPR001680">
    <property type="entry name" value="WD40_rpt"/>
</dbReference>
<dbReference type="PROSITE" id="PS50082">
    <property type="entry name" value="WD_REPEATS_2"/>
    <property type="match status" value="1"/>
</dbReference>
<comment type="caution">
    <text evidence="6">The sequence shown here is derived from an EMBL/GenBank/DDBJ whole genome shotgun (WGS) entry which is preliminary data.</text>
</comment>
<dbReference type="GO" id="GO:0005730">
    <property type="term" value="C:nucleolus"/>
    <property type="evidence" value="ECO:0007669"/>
    <property type="project" value="TreeGrafter"/>
</dbReference>
<evidence type="ECO:0000313" key="6">
    <source>
        <dbReference type="EMBL" id="KAG9460027.1"/>
    </source>
</evidence>
<dbReference type="AlphaFoldDB" id="A0AAV7FFM9"/>
<dbReference type="InterPro" id="IPR015943">
    <property type="entry name" value="WD40/YVTN_repeat-like_dom_sf"/>
</dbReference>
<gene>
    <name evidence="6" type="ORF">H6P81_004535</name>
</gene>
<feature type="repeat" description="WD" evidence="5">
    <location>
        <begin position="75"/>
        <end position="116"/>
    </location>
</feature>
<evidence type="ECO:0000313" key="7">
    <source>
        <dbReference type="Proteomes" id="UP000825729"/>
    </source>
</evidence>
<evidence type="ECO:0000256" key="5">
    <source>
        <dbReference type="PROSITE-ProRule" id="PRU00221"/>
    </source>
</evidence>
<evidence type="ECO:0000256" key="1">
    <source>
        <dbReference type="ARBA" id="ARBA00004123"/>
    </source>
</evidence>
<reference evidence="6 7" key="1">
    <citation type="submission" date="2021-07" db="EMBL/GenBank/DDBJ databases">
        <title>The Aristolochia fimbriata genome: insights into angiosperm evolution, floral development and chemical biosynthesis.</title>
        <authorList>
            <person name="Jiao Y."/>
        </authorList>
    </citation>
    <scope>NUCLEOTIDE SEQUENCE [LARGE SCALE GENOMIC DNA]</scope>
    <source>
        <strain evidence="6">IBCAS-2021</strain>
        <tissue evidence="6">Leaf</tissue>
    </source>
</reference>
<dbReference type="SMART" id="SM00320">
    <property type="entry name" value="WD40"/>
    <property type="match status" value="2"/>
</dbReference>
<dbReference type="PANTHER" id="PTHR19848:SF0">
    <property type="entry name" value="NOTCHLESS PROTEIN HOMOLOG 1"/>
    <property type="match status" value="1"/>
</dbReference>
<name>A0AAV7FFM9_ARIFI</name>
<dbReference type="PROSITE" id="PS00678">
    <property type="entry name" value="WD_REPEATS_1"/>
    <property type="match status" value="1"/>
</dbReference>
<sequence length="178" mass="19354">MDPEGNPLGSALYLPQKTGPVQLQKVVNKLLNNILIRQHLFIYDHAVYVEKVLQIVSQPQAIFRICLVNRCSATFAGHTGAVLSVAFSPDGQQSASGSGDTTVGLWDLSTQAPLYTCTGDKKWVTGVSWEPVHLQSPCCRFASSSKDGDAQIWDVSLRKCFICLSGHTLAVTCVKWGC</sequence>
<dbReference type="PANTHER" id="PTHR19848">
    <property type="entry name" value="WD40 REPEAT PROTEIN"/>
    <property type="match status" value="1"/>
</dbReference>
<organism evidence="6 7">
    <name type="scientific">Aristolochia fimbriata</name>
    <name type="common">White veined hardy Dutchman's pipe vine</name>
    <dbReference type="NCBI Taxonomy" id="158543"/>
    <lineage>
        <taxon>Eukaryota</taxon>
        <taxon>Viridiplantae</taxon>
        <taxon>Streptophyta</taxon>
        <taxon>Embryophyta</taxon>
        <taxon>Tracheophyta</taxon>
        <taxon>Spermatophyta</taxon>
        <taxon>Magnoliopsida</taxon>
        <taxon>Magnoliidae</taxon>
        <taxon>Piperales</taxon>
        <taxon>Aristolochiaceae</taxon>
        <taxon>Aristolochia</taxon>
    </lineage>
</organism>
<protein>
    <submittedName>
        <fullName evidence="6">Uncharacterized protein</fullName>
    </submittedName>
</protein>
<keyword evidence="3" id="KW-0677">Repeat</keyword>
<keyword evidence="4" id="KW-0539">Nucleus</keyword>
<proteinExistence type="predicted"/>
<evidence type="ECO:0000256" key="4">
    <source>
        <dbReference type="ARBA" id="ARBA00023242"/>
    </source>
</evidence>
<evidence type="ECO:0000256" key="2">
    <source>
        <dbReference type="ARBA" id="ARBA00022574"/>
    </source>
</evidence>
<keyword evidence="7" id="KW-1185">Reference proteome</keyword>